<dbReference type="SMART" id="SM00271">
    <property type="entry name" value="DnaJ"/>
    <property type="match status" value="1"/>
</dbReference>
<evidence type="ECO:0000256" key="9">
    <source>
        <dbReference type="ARBA" id="ARBA00023004"/>
    </source>
</evidence>
<feature type="domain" description="DPH-type MB" evidence="12">
    <location>
        <begin position="87"/>
        <end position="154"/>
    </location>
</feature>
<organism evidence="13 14">
    <name type="scientific">Zygotorulaspora mrakii</name>
    <name type="common">Zygosaccharomyces mrakii</name>
    <dbReference type="NCBI Taxonomy" id="42260"/>
    <lineage>
        <taxon>Eukaryota</taxon>
        <taxon>Fungi</taxon>
        <taxon>Dikarya</taxon>
        <taxon>Ascomycota</taxon>
        <taxon>Saccharomycotina</taxon>
        <taxon>Saccharomycetes</taxon>
        <taxon>Saccharomycetales</taxon>
        <taxon>Saccharomycetaceae</taxon>
        <taxon>Zygotorulaspora</taxon>
    </lineage>
</organism>
<dbReference type="InterPro" id="IPR036869">
    <property type="entry name" value="J_dom_sf"/>
</dbReference>
<dbReference type="InterPro" id="IPR001623">
    <property type="entry name" value="DnaJ_domain"/>
</dbReference>
<dbReference type="GO" id="GO:0046872">
    <property type="term" value="F:metal ion binding"/>
    <property type="evidence" value="ECO:0007669"/>
    <property type="project" value="UniProtKB-KW"/>
</dbReference>
<sequence>MNKTYYEILGLKSDCSIAEIKKAYREKIVSTHPDKSRDLIQNVDGQLTVDDIQEAYKTLGNEQLRLQYDKQILEGHKKRGYHNSGDGLDEYSLDKFFFSAATMEYSMDCPRCHSKDGFHFSEEALEEHAEEKPCGFQVLSQCSACSLWLKVNFDVAEE</sequence>
<dbReference type="GO" id="GO:0005737">
    <property type="term" value="C:cytoplasm"/>
    <property type="evidence" value="ECO:0007669"/>
    <property type="project" value="UniProtKB-SubCell"/>
</dbReference>
<dbReference type="Gene3D" id="3.10.660.10">
    <property type="entry name" value="DPH Zinc finger"/>
    <property type="match status" value="1"/>
</dbReference>
<dbReference type="GO" id="GO:0017183">
    <property type="term" value="P:protein histidyl modification to diphthamide"/>
    <property type="evidence" value="ECO:0007669"/>
    <property type="project" value="UniProtKB-UniPathway"/>
</dbReference>
<dbReference type="Proteomes" id="UP000509704">
    <property type="component" value="Chromosome 1"/>
</dbReference>
<feature type="domain" description="J" evidence="11">
    <location>
        <begin position="4"/>
        <end position="72"/>
    </location>
</feature>
<keyword evidence="9" id="KW-0408">Iron</keyword>
<proteinExistence type="inferred from homology"/>
<dbReference type="UniPathway" id="UPA00559"/>
<dbReference type="RefSeq" id="XP_037141919.1">
    <property type="nucleotide sequence ID" value="XM_037286024.1"/>
</dbReference>
<gene>
    <name evidence="13" type="ORF">HG535_0A01300</name>
</gene>
<evidence type="ECO:0000256" key="1">
    <source>
        <dbReference type="ARBA" id="ARBA00003474"/>
    </source>
</evidence>
<keyword evidence="6" id="KW-0963">Cytoplasm</keyword>
<evidence type="ECO:0000256" key="8">
    <source>
        <dbReference type="ARBA" id="ARBA00022833"/>
    </source>
</evidence>
<dbReference type="EMBL" id="CP058604">
    <property type="protein sequence ID" value="QLG70191.1"/>
    <property type="molecule type" value="Genomic_DNA"/>
</dbReference>
<comment type="subcellular location">
    <subcellularLocation>
        <location evidence="3">Cytoplasm</location>
    </subcellularLocation>
    <subcellularLocation>
        <location evidence="2">Nucleus</location>
    </subcellularLocation>
</comment>
<keyword evidence="7" id="KW-0479">Metal-binding</keyword>
<dbReference type="KEGG" id="zmk:HG535_0A01300"/>
<keyword evidence="14" id="KW-1185">Reference proteome</keyword>
<dbReference type="SUPFAM" id="SSF46565">
    <property type="entry name" value="Chaperone J-domain"/>
    <property type="match status" value="1"/>
</dbReference>
<reference evidence="13 14" key="1">
    <citation type="submission" date="2020-07" db="EMBL/GenBank/DDBJ databases">
        <title>The yeast mating-type switching endonuclease HO is a domesticated member of an unorthodox homing genetic element family.</title>
        <authorList>
            <person name="Coughlan A.Y."/>
            <person name="Lombardi L."/>
            <person name="Braun-Galleani S."/>
            <person name="Martos A.R."/>
            <person name="Galeote V."/>
            <person name="Bigey F."/>
            <person name="Dequin S."/>
            <person name="Byrne K.P."/>
            <person name="Wolfe K.H."/>
        </authorList>
    </citation>
    <scope>NUCLEOTIDE SEQUENCE [LARGE SCALE GENOMIC DNA]</scope>
    <source>
        <strain evidence="13 14">NRRL Y-6702</strain>
    </source>
</reference>
<dbReference type="GO" id="GO:0005634">
    <property type="term" value="C:nucleus"/>
    <property type="evidence" value="ECO:0007669"/>
    <property type="project" value="UniProtKB-SubCell"/>
</dbReference>
<dbReference type="PANTHER" id="PTHR21454:SF46">
    <property type="entry name" value="DIPHTHAMIDE BIOSYNTHESIS PROTEIN 4"/>
    <property type="match status" value="1"/>
</dbReference>
<dbReference type="InterPro" id="IPR044248">
    <property type="entry name" value="DPH3/4-like"/>
</dbReference>
<dbReference type="Pfam" id="PF00226">
    <property type="entry name" value="DnaJ"/>
    <property type="match status" value="1"/>
</dbReference>
<evidence type="ECO:0000313" key="14">
    <source>
        <dbReference type="Proteomes" id="UP000509704"/>
    </source>
</evidence>
<dbReference type="PANTHER" id="PTHR21454">
    <property type="entry name" value="DPH3 HOMOLOG-RELATED"/>
    <property type="match status" value="1"/>
</dbReference>
<evidence type="ECO:0000256" key="2">
    <source>
        <dbReference type="ARBA" id="ARBA00004123"/>
    </source>
</evidence>
<dbReference type="PROSITE" id="PS51074">
    <property type="entry name" value="DPH_MB"/>
    <property type="match status" value="1"/>
</dbReference>
<evidence type="ECO:0000256" key="5">
    <source>
        <dbReference type="ARBA" id="ARBA00021797"/>
    </source>
</evidence>
<evidence type="ECO:0000259" key="11">
    <source>
        <dbReference type="PROSITE" id="PS50076"/>
    </source>
</evidence>
<comment type="similarity">
    <text evidence="4">Belongs to the DPH4 family.</text>
</comment>
<evidence type="ECO:0000313" key="13">
    <source>
        <dbReference type="EMBL" id="QLG70191.1"/>
    </source>
</evidence>
<evidence type="ECO:0000259" key="12">
    <source>
        <dbReference type="PROSITE" id="PS51074"/>
    </source>
</evidence>
<dbReference type="CDD" id="cd06257">
    <property type="entry name" value="DnaJ"/>
    <property type="match status" value="1"/>
</dbReference>
<name>A0A7H9AVH7_ZYGMR</name>
<dbReference type="InterPro" id="IPR036671">
    <property type="entry name" value="DPH_MB_sf"/>
</dbReference>
<evidence type="ECO:0000256" key="4">
    <source>
        <dbReference type="ARBA" id="ARBA00006169"/>
    </source>
</evidence>
<dbReference type="GeneID" id="59233827"/>
<dbReference type="Gene3D" id="1.10.287.110">
    <property type="entry name" value="DnaJ domain"/>
    <property type="match status" value="1"/>
</dbReference>
<protein>
    <recommendedName>
        <fullName evidence="5">Diphthamide biosynthesis protein 4</fullName>
    </recommendedName>
</protein>
<dbReference type="Pfam" id="PF05207">
    <property type="entry name" value="Zn_ribbon_CSL"/>
    <property type="match status" value="1"/>
</dbReference>
<evidence type="ECO:0000256" key="7">
    <source>
        <dbReference type="ARBA" id="ARBA00022723"/>
    </source>
</evidence>
<dbReference type="OrthoDB" id="445556at2759"/>
<dbReference type="PRINTS" id="PR00625">
    <property type="entry name" value="JDOMAIN"/>
</dbReference>
<evidence type="ECO:0000256" key="10">
    <source>
        <dbReference type="ARBA" id="ARBA00023242"/>
    </source>
</evidence>
<evidence type="ECO:0000256" key="3">
    <source>
        <dbReference type="ARBA" id="ARBA00004496"/>
    </source>
</evidence>
<keyword evidence="8" id="KW-0862">Zinc</keyword>
<accession>A0A7H9AVH7</accession>
<dbReference type="PROSITE" id="PS50076">
    <property type="entry name" value="DNAJ_2"/>
    <property type="match status" value="1"/>
</dbReference>
<dbReference type="AlphaFoldDB" id="A0A7H9AVH7"/>
<dbReference type="InterPro" id="IPR007872">
    <property type="entry name" value="DPH_MB_dom"/>
</dbReference>
<dbReference type="SUPFAM" id="SSF144217">
    <property type="entry name" value="CSL zinc finger"/>
    <property type="match status" value="1"/>
</dbReference>
<keyword evidence="10" id="KW-0539">Nucleus</keyword>
<comment type="function">
    <text evidence="1">Required for the first step of diphthamide biosynthesis, the transfer of 3-amino-3-carboxypropyl from S-adenosyl-L-methionine to a histidine residue. Diphthamide is a post-translational modification of histidine which occurs in elongation factor 2.</text>
</comment>
<evidence type="ECO:0000256" key="6">
    <source>
        <dbReference type="ARBA" id="ARBA00022490"/>
    </source>
</evidence>